<evidence type="ECO:0000256" key="1">
    <source>
        <dbReference type="ARBA" id="ARBA00012417"/>
    </source>
</evidence>
<feature type="domain" description="DNA-directed DNA polymerase family B multifunctional" evidence="8">
    <location>
        <begin position="39"/>
        <end position="96"/>
    </location>
</feature>
<evidence type="ECO:0000256" key="4">
    <source>
        <dbReference type="ARBA" id="ARBA00022932"/>
    </source>
</evidence>
<dbReference type="InterPro" id="IPR043502">
    <property type="entry name" value="DNA/RNA_pol_sf"/>
</dbReference>
<evidence type="ECO:0000256" key="6">
    <source>
        <dbReference type="ARBA" id="ARBA00049244"/>
    </source>
</evidence>
<feature type="transmembrane region" description="Helical" evidence="7">
    <location>
        <begin position="17"/>
        <end position="40"/>
    </location>
</feature>
<dbReference type="EMBL" id="NEXK01000069">
    <property type="protein sequence ID" value="PSN95083.1"/>
    <property type="molecule type" value="Genomic_DNA"/>
</dbReference>
<keyword evidence="4" id="KW-0239">DNA-directed DNA polymerase</keyword>
<evidence type="ECO:0000256" key="7">
    <source>
        <dbReference type="SAM" id="Phobius"/>
    </source>
</evidence>
<dbReference type="Proteomes" id="UP000240681">
    <property type="component" value="Unassembled WGS sequence"/>
</dbReference>
<dbReference type="InterPro" id="IPR006134">
    <property type="entry name" value="DNA-dir_DNA_pol_B_multi_dom"/>
</dbReference>
<dbReference type="GO" id="GO:0003887">
    <property type="term" value="F:DNA-directed DNA polymerase activity"/>
    <property type="evidence" value="ECO:0007669"/>
    <property type="project" value="UniProtKB-KW"/>
</dbReference>
<keyword evidence="7" id="KW-0812">Transmembrane</keyword>
<evidence type="ECO:0000256" key="2">
    <source>
        <dbReference type="ARBA" id="ARBA00022679"/>
    </source>
</evidence>
<dbReference type="GO" id="GO:0006261">
    <property type="term" value="P:DNA-templated DNA replication"/>
    <property type="evidence" value="ECO:0007669"/>
    <property type="project" value="TreeGrafter"/>
</dbReference>
<evidence type="ECO:0000313" key="10">
    <source>
        <dbReference type="Proteomes" id="UP000240681"/>
    </source>
</evidence>
<dbReference type="EC" id="2.7.7.7" evidence="1"/>
<dbReference type="PANTHER" id="PTHR10322:SF20">
    <property type="entry name" value="DNA POLYMERASE 1"/>
    <property type="match status" value="1"/>
</dbReference>
<proteinExistence type="predicted"/>
<dbReference type="GO" id="GO:0003677">
    <property type="term" value="F:DNA binding"/>
    <property type="evidence" value="ECO:0007669"/>
    <property type="project" value="UniProtKB-KW"/>
</dbReference>
<dbReference type="SUPFAM" id="SSF56672">
    <property type="entry name" value="DNA/RNA polymerases"/>
    <property type="match status" value="1"/>
</dbReference>
<sequence>MSPARISLPSLSMSIRAALMCCGVVLSYLSGFLLSITSYTQATIKGKKYKGAIVISPKAGVYFDVVVLDFASLYPSILKEYNLSYETVRCPHPECRNNKV</sequence>
<gene>
    <name evidence="9" type="ORF">B9Q09_03520</name>
</gene>
<keyword evidence="2" id="KW-0808">Transferase</keyword>
<dbReference type="InterPro" id="IPR050240">
    <property type="entry name" value="DNA_pol_type-B"/>
</dbReference>
<keyword evidence="5" id="KW-0238">DNA-binding</keyword>
<protein>
    <recommendedName>
        <fullName evidence="1">DNA-directed DNA polymerase</fullName>
        <ecNumber evidence="1">2.7.7.7</ecNumber>
    </recommendedName>
</protein>
<feature type="non-terminal residue" evidence="9">
    <location>
        <position position="100"/>
    </location>
</feature>
<evidence type="ECO:0000259" key="8">
    <source>
        <dbReference type="Pfam" id="PF00136"/>
    </source>
</evidence>
<dbReference type="PANTHER" id="PTHR10322">
    <property type="entry name" value="DNA POLYMERASE CATALYTIC SUBUNIT"/>
    <property type="match status" value="1"/>
</dbReference>
<comment type="catalytic activity">
    <reaction evidence="6">
        <text>DNA(n) + a 2'-deoxyribonucleoside 5'-triphosphate = DNA(n+1) + diphosphate</text>
        <dbReference type="Rhea" id="RHEA:22508"/>
        <dbReference type="Rhea" id="RHEA-COMP:17339"/>
        <dbReference type="Rhea" id="RHEA-COMP:17340"/>
        <dbReference type="ChEBI" id="CHEBI:33019"/>
        <dbReference type="ChEBI" id="CHEBI:61560"/>
        <dbReference type="ChEBI" id="CHEBI:173112"/>
        <dbReference type="EC" id="2.7.7.7"/>
    </reaction>
</comment>
<evidence type="ECO:0000256" key="5">
    <source>
        <dbReference type="ARBA" id="ARBA00023125"/>
    </source>
</evidence>
<reference evidence="9 10" key="1">
    <citation type="submission" date="2017-04" db="EMBL/GenBank/DDBJ databases">
        <title>Novel microbial lineages endemic to geothermal iron-oxide mats fill important gaps in the evolutionary history of Archaea.</title>
        <authorList>
            <person name="Jay Z.J."/>
            <person name="Beam J.P."/>
            <person name="Dlakic M."/>
            <person name="Rusch D.B."/>
            <person name="Kozubal M.A."/>
            <person name="Inskeep W.P."/>
        </authorList>
    </citation>
    <scope>NUCLEOTIDE SEQUENCE [LARGE SCALE GENOMIC DNA]</scope>
    <source>
        <strain evidence="9">ECH_B_SAG-C16</strain>
    </source>
</reference>
<dbReference type="AlphaFoldDB" id="A0A2R6B8U7"/>
<keyword evidence="7" id="KW-1133">Transmembrane helix</keyword>
<evidence type="ECO:0000313" key="9">
    <source>
        <dbReference type="EMBL" id="PSN95083.1"/>
    </source>
</evidence>
<accession>A0A2R6B8U7</accession>
<dbReference type="InterPro" id="IPR023211">
    <property type="entry name" value="DNA_pol_palm_dom_sf"/>
</dbReference>
<keyword evidence="7" id="KW-0472">Membrane</keyword>
<comment type="caution">
    <text evidence="9">The sequence shown here is derived from an EMBL/GenBank/DDBJ whole genome shotgun (WGS) entry which is preliminary data.</text>
</comment>
<dbReference type="GO" id="GO:0000166">
    <property type="term" value="F:nucleotide binding"/>
    <property type="evidence" value="ECO:0007669"/>
    <property type="project" value="InterPro"/>
</dbReference>
<name>A0A2R6B8U7_9ARCH</name>
<dbReference type="Gene3D" id="3.90.1600.10">
    <property type="entry name" value="Palm domain of DNA polymerase"/>
    <property type="match status" value="1"/>
</dbReference>
<keyword evidence="3" id="KW-0548">Nucleotidyltransferase</keyword>
<organism evidence="9 10">
    <name type="scientific">Candidatus Marsarchaeota G2 archaeon ECH_B_SAG-C16</name>
    <dbReference type="NCBI Taxonomy" id="1978163"/>
    <lineage>
        <taxon>Archaea</taxon>
        <taxon>Candidatus Marsarchaeota</taxon>
        <taxon>Candidatus Marsarchaeota group 2</taxon>
    </lineage>
</organism>
<dbReference type="Pfam" id="PF00136">
    <property type="entry name" value="DNA_pol_B"/>
    <property type="match status" value="1"/>
</dbReference>
<evidence type="ECO:0000256" key="3">
    <source>
        <dbReference type="ARBA" id="ARBA00022695"/>
    </source>
</evidence>